<dbReference type="Gene3D" id="1.10.150.870">
    <property type="match status" value="1"/>
</dbReference>
<evidence type="ECO:0000313" key="3">
    <source>
        <dbReference type="EMBL" id="KKT35702.1"/>
    </source>
</evidence>
<feature type="domain" description="DNA polymerase helix-hairpin-helix motif" evidence="2">
    <location>
        <begin position="42"/>
        <end position="145"/>
    </location>
</feature>
<dbReference type="Proteomes" id="UP000034069">
    <property type="component" value="Unassembled WGS sequence"/>
</dbReference>
<dbReference type="CDD" id="cd04485">
    <property type="entry name" value="DnaE_OBF"/>
    <property type="match status" value="1"/>
</dbReference>
<dbReference type="PATRIC" id="fig|1618376.3.peg.391"/>
<sequence>MAYWTAYVKAHYPVEYMTALMSVEAGDTDKVTIAIGECEKLGIKVLPPDVNESLTDFTVIDIPEADRLPEGRAKDTGKAIRFGLQAIKNVGSSAITAILDARKKGDFLSFTDFLNRVDMQKVNKKVAESLIKAGAFDRWGNRAQLMKALPVIRDNAVKILKGKSSSQESLFSSISSPLDTTDHLPDIPEFPLDEKLKMEKDLLGIYLTDNPVKKIVRIAANQITHKINQLDSTLHLNQMVTLAGVISRVKLVNTKKNNSKMAFITLEDDTKTIDCVVFPKLYAEQPLLWAEDQAMIIKGKVDNREDKLQIIVETGTPIDTKATPVDMIHEIFIKSGTPKEVMQKISELLKSQPGEHQINIAIESGNNLKRITLPYKVDYNSALEKAVAKMLHDW</sequence>
<protein>
    <submittedName>
        <fullName evidence="3">Polymerase III, alpha subunit protein</fullName>
    </submittedName>
</protein>
<name>A0A0G1IV67_9BACT</name>
<evidence type="ECO:0000259" key="2">
    <source>
        <dbReference type="Pfam" id="PF14579"/>
    </source>
</evidence>
<dbReference type="Pfam" id="PF01336">
    <property type="entry name" value="tRNA_anti-codon"/>
    <property type="match status" value="1"/>
</dbReference>
<proteinExistence type="predicted"/>
<dbReference type="GO" id="GO:0003676">
    <property type="term" value="F:nucleic acid binding"/>
    <property type="evidence" value="ECO:0007669"/>
    <property type="project" value="InterPro"/>
</dbReference>
<dbReference type="SUPFAM" id="SSF160975">
    <property type="entry name" value="AF1531-like"/>
    <property type="match status" value="1"/>
</dbReference>
<dbReference type="Gene3D" id="2.40.50.140">
    <property type="entry name" value="Nucleic acid-binding proteins"/>
    <property type="match status" value="1"/>
</dbReference>
<accession>A0A0G1IV67</accession>
<evidence type="ECO:0000259" key="1">
    <source>
        <dbReference type="Pfam" id="PF01336"/>
    </source>
</evidence>
<dbReference type="InterPro" id="IPR004805">
    <property type="entry name" value="DnaE2/DnaE/PolC"/>
</dbReference>
<dbReference type="PANTHER" id="PTHR32294:SF0">
    <property type="entry name" value="DNA POLYMERASE III SUBUNIT ALPHA"/>
    <property type="match status" value="1"/>
</dbReference>
<dbReference type="AlphaFoldDB" id="A0A0G1IV67"/>
<dbReference type="EMBL" id="LCHN01000012">
    <property type="protein sequence ID" value="KKT35702.1"/>
    <property type="molecule type" value="Genomic_DNA"/>
</dbReference>
<reference evidence="3 4" key="1">
    <citation type="journal article" date="2015" name="Nature">
        <title>rRNA introns, odd ribosomes, and small enigmatic genomes across a large radiation of phyla.</title>
        <authorList>
            <person name="Brown C.T."/>
            <person name="Hug L.A."/>
            <person name="Thomas B.C."/>
            <person name="Sharon I."/>
            <person name="Castelle C.J."/>
            <person name="Singh A."/>
            <person name="Wilkins M.J."/>
            <person name="Williams K.H."/>
            <person name="Banfield J.F."/>
        </authorList>
    </citation>
    <scope>NUCLEOTIDE SEQUENCE [LARGE SCALE GENOMIC DNA]</scope>
</reference>
<dbReference type="InterPro" id="IPR004365">
    <property type="entry name" value="NA-bd_OB_tRNA"/>
</dbReference>
<evidence type="ECO:0000313" key="4">
    <source>
        <dbReference type="Proteomes" id="UP000034069"/>
    </source>
</evidence>
<dbReference type="InterPro" id="IPR012340">
    <property type="entry name" value="NA-bd_OB-fold"/>
</dbReference>
<dbReference type="SUPFAM" id="SSF50249">
    <property type="entry name" value="Nucleic acid-binding proteins"/>
    <property type="match status" value="1"/>
</dbReference>
<comment type="caution">
    <text evidence="3">The sequence shown here is derived from an EMBL/GenBank/DDBJ whole genome shotgun (WGS) entry which is preliminary data.</text>
</comment>
<feature type="domain" description="OB" evidence="1">
    <location>
        <begin position="240"/>
        <end position="314"/>
    </location>
</feature>
<organism evidence="3 4">
    <name type="scientific">Candidatus Collierbacteria bacterium GW2011_GWA1_44_12</name>
    <dbReference type="NCBI Taxonomy" id="1618376"/>
    <lineage>
        <taxon>Bacteria</taxon>
        <taxon>Candidatus Collieribacteriota</taxon>
    </lineage>
</organism>
<dbReference type="InterPro" id="IPR029460">
    <property type="entry name" value="DNAPol_HHH"/>
</dbReference>
<dbReference type="GO" id="GO:0006260">
    <property type="term" value="P:DNA replication"/>
    <property type="evidence" value="ECO:0007669"/>
    <property type="project" value="InterPro"/>
</dbReference>
<dbReference type="PANTHER" id="PTHR32294">
    <property type="entry name" value="DNA POLYMERASE III SUBUNIT ALPHA"/>
    <property type="match status" value="1"/>
</dbReference>
<dbReference type="Pfam" id="PF14579">
    <property type="entry name" value="HHH_6"/>
    <property type="match status" value="1"/>
</dbReference>
<dbReference type="GO" id="GO:0008408">
    <property type="term" value="F:3'-5' exonuclease activity"/>
    <property type="evidence" value="ECO:0007669"/>
    <property type="project" value="InterPro"/>
</dbReference>
<gene>
    <name evidence="3" type="ORF">UW23_C0012G0009</name>
</gene>